<accession>A0A1X2I0Q1</accession>
<evidence type="ECO:0000313" key="2">
    <source>
        <dbReference type="Proteomes" id="UP000193560"/>
    </source>
</evidence>
<dbReference type="AlphaFoldDB" id="A0A1X2I0Q1"/>
<dbReference type="OrthoDB" id="5598606at2759"/>
<reference evidence="1 2" key="1">
    <citation type="submission" date="2016-07" db="EMBL/GenBank/DDBJ databases">
        <title>Pervasive Adenine N6-methylation of Active Genes in Fungi.</title>
        <authorList>
            <consortium name="DOE Joint Genome Institute"/>
            <person name="Mondo S.J."/>
            <person name="Dannebaum R.O."/>
            <person name="Kuo R.C."/>
            <person name="Labutti K."/>
            <person name="Haridas S."/>
            <person name="Kuo A."/>
            <person name="Salamov A."/>
            <person name="Ahrendt S.R."/>
            <person name="Lipzen A."/>
            <person name="Sullivan W."/>
            <person name="Andreopoulos W.B."/>
            <person name="Clum A."/>
            <person name="Lindquist E."/>
            <person name="Daum C."/>
            <person name="Ramamoorthy G.K."/>
            <person name="Gryganskyi A."/>
            <person name="Culley D."/>
            <person name="Magnuson J.K."/>
            <person name="James T.Y."/>
            <person name="O'Malley M.A."/>
            <person name="Stajich J.E."/>
            <person name="Spatafora J.W."/>
            <person name="Visel A."/>
            <person name="Grigoriev I.V."/>
        </authorList>
    </citation>
    <scope>NUCLEOTIDE SEQUENCE [LARGE SCALE GENOMIC DNA]</scope>
    <source>
        <strain evidence="1 2">NRRL 1336</strain>
    </source>
</reference>
<protein>
    <submittedName>
        <fullName evidence="1">Uncharacterized protein</fullName>
    </submittedName>
</protein>
<organism evidence="1 2">
    <name type="scientific">Absidia repens</name>
    <dbReference type="NCBI Taxonomy" id="90262"/>
    <lineage>
        <taxon>Eukaryota</taxon>
        <taxon>Fungi</taxon>
        <taxon>Fungi incertae sedis</taxon>
        <taxon>Mucoromycota</taxon>
        <taxon>Mucoromycotina</taxon>
        <taxon>Mucoromycetes</taxon>
        <taxon>Mucorales</taxon>
        <taxon>Cunninghamellaceae</taxon>
        <taxon>Absidia</taxon>
    </lineage>
</organism>
<comment type="caution">
    <text evidence="1">The sequence shown here is derived from an EMBL/GenBank/DDBJ whole genome shotgun (WGS) entry which is preliminary data.</text>
</comment>
<dbReference type="Proteomes" id="UP000193560">
    <property type="component" value="Unassembled WGS sequence"/>
</dbReference>
<sequence>MTSNPDIWEITSICRNKEETLRWLIQQNVFYNTTTGFGIMVCRSGEQMNIVSSGVRGLTWQCPKKNCCNRSKKSLRTESFFYNLKAPV</sequence>
<name>A0A1X2I0Q1_9FUNG</name>
<keyword evidence="2" id="KW-1185">Reference proteome</keyword>
<feature type="non-terminal residue" evidence="1">
    <location>
        <position position="88"/>
    </location>
</feature>
<proteinExistence type="predicted"/>
<evidence type="ECO:0000313" key="1">
    <source>
        <dbReference type="EMBL" id="ORZ06886.1"/>
    </source>
</evidence>
<gene>
    <name evidence="1" type="ORF">BCR42DRAFT_426654</name>
</gene>
<dbReference type="EMBL" id="MCGE01000037">
    <property type="protein sequence ID" value="ORZ06886.1"/>
    <property type="molecule type" value="Genomic_DNA"/>
</dbReference>